<proteinExistence type="predicted"/>
<sequence length="223" mass="23399">MFIFIHRNNGSRSFTMTTTSQRSSQKLSSTKLTSAVAASSSSSSIKSMTISPKKWALKKIRKSILAFSRRSKSQNLPVQITSFSSSSSSSVVSSSSSSSPSVSLEYEAVVSLEKSSSFPEFAFGDAAPSPTACKAPPSSSSSSSSLSSASSSSKASAFNNSSSKSSRSLKSSFSSSSTSSSCRTSNVLNDDPRGLRGKEHFTLASSPFVPTIRSCTHLLNSTK</sequence>
<feature type="region of interest" description="Disordered" evidence="1">
    <location>
        <begin position="132"/>
        <end position="202"/>
    </location>
</feature>
<dbReference type="Proteomes" id="UP000887565">
    <property type="component" value="Unplaced"/>
</dbReference>
<organism evidence="2 3">
    <name type="scientific">Romanomermis culicivorax</name>
    <name type="common">Nematode worm</name>
    <dbReference type="NCBI Taxonomy" id="13658"/>
    <lineage>
        <taxon>Eukaryota</taxon>
        <taxon>Metazoa</taxon>
        <taxon>Ecdysozoa</taxon>
        <taxon>Nematoda</taxon>
        <taxon>Enoplea</taxon>
        <taxon>Dorylaimia</taxon>
        <taxon>Mermithida</taxon>
        <taxon>Mermithoidea</taxon>
        <taxon>Mermithidae</taxon>
        <taxon>Romanomermis</taxon>
    </lineage>
</organism>
<evidence type="ECO:0000313" key="3">
    <source>
        <dbReference type="WBParaSite" id="nRc.2.0.1.t44040-RA"/>
    </source>
</evidence>
<keyword evidence="2" id="KW-1185">Reference proteome</keyword>
<reference evidence="3" key="1">
    <citation type="submission" date="2022-11" db="UniProtKB">
        <authorList>
            <consortium name="WormBaseParasite"/>
        </authorList>
    </citation>
    <scope>IDENTIFICATION</scope>
</reference>
<name>A0A915L0Q5_ROMCU</name>
<evidence type="ECO:0000313" key="2">
    <source>
        <dbReference type="Proteomes" id="UP000887565"/>
    </source>
</evidence>
<feature type="compositionally biased region" description="Basic and acidic residues" evidence="1">
    <location>
        <begin position="190"/>
        <end position="201"/>
    </location>
</feature>
<accession>A0A915L0Q5</accession>
<dbReference type="AlphaFoldDB" id="A0A915L0Q5"/>
<protein>
    <submittedName>
        <fullName evidence="3">Cell wall integrity and stress response component 1</fullName>
    </submittedName>
</protein>
<evidence type="ECO:0000256" key="1">
    <source>
        <dbReference type="SAM" id="MobiDB-lite"/>
    </source>
</evidence>
<feature type="compositionally biased region" description="Low complexity" evidence="1">
    <location>
        <begin position="132"/>
        <end position="185"/>
    </location>
</feature>
<dbReference type="WBParaSite" id="nRc.2.0.1.t44040-RA">
    <property type="protein sequence ID" value="nRc.2.0.1.t44040-RA"/>
    <property type="gene ID" value="nRc.2.0.1.g44040"/>
</dbReference>